<dbReference type="InParanoid" id="A0A1U8QCC5"/>
<evidence type="ECO:0000256" key="6">
    <source>
        <dbReference type="ARBA" id="ARBA00023136"/>
    </source>
</evidence>
<evidence type="ECO:0000256" key="1">
    <source>
        <dbReference type="ARBA" id="ARBA00004141"/>
    </source>
</evidence>
<comment type="subcellular location">
    <subcellularLocation>
        <location evidence="1">Membrane</location>
        <topology evidence="1">Multi-pass membrane protein</topology>
    </subcellularLocation>
</comment>
<feature type="transmembrane region" description="Helical" evidence="8">
    <location>
        <begin position="314"/>
        <end position="340"/>
    </location>
</feature>
<dbReference type="AlphaFoldDB" id="A0A1U8QCC5"/>
<evidence type="ECO:0000313" key="10">
    <source>
        <dbReference type="Proteomes" id="UP000189703"/>
    </source>
</evidence>
<dbReference type="EC" id="2.3.1.225" evidence="8"/>
<reference evidence="11" key="1">
    <citation type="submission" date="2025-08" db="UniProtKB">
        <authorList>
            <consortium name="RefSeq"/>
        </authorList>
    </citation>
    <scope>IDENTIFICATION</scope>
</reference>
<dbReference type="OMA" id="DFRAEAM"/>
<feature type="transmembrane region" description="Helical" evidence="8">
    <location>
        <begin position="159"/>
        <end position="185"/>
    </location>
</feature>
<keyword evidence="6 8" id="KW-0472">Membrane</keyword>
<dbReference type="eggNOG" id="KOG1311">
    <property type="taxonomic scope" value="Eukaryota"/>
</dbReference>
<dbReference type="KEGG" id="nnu:104612834"/>
<evidence type="ECO:0000259" key="9">
    <source>
        <dbReference type="Pfam" id="PF01529"/>
    </source>
</evidence>
<accession>A0A1U8QCC5</accession>
<keyword evidence="4 8" id="KW-0812">Transmembrane</keyword>
<evidence type="ECO:0000313" key="11">
    <source>
        <dbReference type="RefSeq" id="XP_019055905.1"/>
    </source>
</evidence>
<sequence>MCWNLQKRPEMMNSFPVDTQMASSINKTPITINKDSEAGEITFTAVHPEFESTVYEDKSSSSKFGNFDGRKGSEFDIRVACQDLFDGLVKKVGLGQRPDLGGVERITRVYQVWPGKNVFFFRGRLIYGPDPRGLLLTTVSIIISGWIFCVYVGDDLLKHSSLVITFAVILTVLVSIDVLVNLVLVGSIDPGIIPRGNHLSLEADTLQSEKVRKTKVVVNGVEVKLKFCRICKIFRPPRSSHCAICDNCVEKFDHHCPWIGQCIGLRNYRFYLTFVSSAMVFFVYIFIFCCHRIKHRISESSIGLFGTIRNCPETIALATFSFVAIWFLGGLASFHTYLIALNQTAYENFRQYYIDSPNPYDKGIVSNIKEVWFAKLPPSRVDFRAEVTVQRDFTVTWAVGIGGSEGRMTEANDTLVTD</sequence>
<comment type="similarity">
    <text evidence="2 8">Belongs to the DHHC palmitoyltransferase family.</text>
</comment>
<name>A0A1U8QCC5_NELNU</name>
<dbReference type="GO" id="GO:0005783">
    <property type="term" value="C:endoplasmic reticulum"/>
    <property type="evidence" value="ECO:0000318"/>
    <property type="project" value="GO_Central"/>
</dbReference>
<dbReference type="InterPro" id="IPR001594">
    <property type="entry name" value="Palmitoyltrfase_DHHC"/>
</dbReference>
<evidence type="ECO:0000256" key="7">
    <source>
        <dbReference type="ARBA" id="ARBA00023315"/>
    </source>
</evidence>
<protein>
    <recommendedName>
        <fullName evidence="8">S-acyltransferase</fullName>
        <ecNumber evidence="8">2.3.1.225</ecNumber>
    </recommendedName>
    <alternativeName>
        <fullName evidence="8">Palmitoyltransferase</fullName>
    </alternativeName>
</protein>
<proteinExistence type="inferred from homology"/>
<gene>
    <name evidence="11" type="primary">LOC104612834</name>
</gene>
<evidence type="ECO:0000256" key="3">
    <source>
        <dbReference type="ARBA" id="ARBA00022679"/>
    </source>
</evidence>
<keyword evidence="3 8" id="KW-0808">Transferase</keyword>
<evidence type="ECO:0000256" key="8">
    <source>
        <dbReference type="RuleBase" id="RU079119"/>
    </source>
</evidence>
<dbReference type="PANTHER" id="PTHR22883:SF57">
    <property type="entry name" value="S-ACYLTRANSFERASE"/>
    <property type="match status" value="1"/>
</dbReference>
<feature type="transmembrane region" description="Helical" evidence="8">
    <location>
        <begin position="270"/>
        <end position="294"/>
    </location>
</feature>
<organism evidence="10 11">
    <name type="scientific">Nelumbo nucifera</name>
    <name type="common">Sacred lotus</name>
    <dbReference type="NCBI Taxonomy" id="4432"/>
    <lineage>
        <taxon>Eukaryota</taxon>
        <taxon>Viridiplantae</taxon>
        <taxon>Streptophyta</taxon>
        <taxon>Embryophyta</taxon>
        <taxon>Tracheophyta</taxon>
        <taxon>Spermatophyta</taxon>
        <taxon>Magnoliopsida</taxon>
        <taxon>Proteales</taxon>
        <taxon>Nelumbonaceae</taxon>
        <taxon>Nelumbo</taxon>
    </lineage>
</organism>
<dbReference type="GO" id="GO:0019706">
    <property type="term" value="F:protein-cysteine S-palmitoyltransferase activity"/>
    <property type="evidence" value="ECO:0000318"/>
    <property type="project" value="GO_Central"/>
</dbReference>
<keyword evidence="5 8" id="KW-1133">Transmembrane helix</keyword>
<keyword evidence="10" id="KW-1185">Reference proteome</keyword>
<dbReference type="GeneID" id="104612834"/>
<feature type="domain" description="Palmitoyltransferase DHHC" evidence="9">
    <location>
        <begin position="224"/>
        <end position="351"/>
    </location>
</feature>
<dbReference type="OrthoDB" id="4096362at2759"/>
<comment type="domain">
    <text evidence="8">The DHHC domain is required for palmitoyltransferase activity.</text>
</comment>
<dbReference type="GO" id="GO:0005794">
    <property type="term" value="C:Golgi apparatus"/>
    <property type="evidence" value="ECO:0000318"/>
    <property type="project" value="GO_Central"/>
</dbReference>
<evidence type="ECO:0000256" key="4">
    <source>
        <dbReference type="ARBA" id="ARBA00022692"/>
    </source>
</evidence>
<comment type="catalytic activity">
    <reaction evidence="8">
        <text>L-cysteinyl-[protein] + hexadecanoyl-CoA = S-hexadecanoyl-L-cysteinyl-[protein] + CoA</text>
        <dbReference type="Rhea" id="RHEA:36683"/>
        <dbReference type="Rhea" id="RHEA-COMP:10131"/>
        <dbReference type="Rhea" id="RHEA-COMP:11032"/>
        <dbReference type="ChEBI" id="CHEBI:29950"/>
        <dbReference type="ChEBI" id="CHEBI:57287"/>
        <dbReference type="ChEBI" id="CHEBI:57379"/>
        <dbReference type="ChEBI" id="CHEBI:74151"/>
        <dbReference type="EC" id="2.3.1.225"/>
    </reaction>
</comment>
<evidence type="ECO:0000256" key="2">
    <source>
        <dbReference type="ARBA" id="ARBA00008574"/>
    </source>
</evidence>
<dbReference type="InterPro" id="IPR039859">
    <property type="entry name" value="PFA4/ZDH16/20/ERF2-like"/>
</dbReference>
<keyword evidence="7 8" id="KW-0012">Acyltransferase</keyword>
<dbReference type="RefSeq" id="XP_019055905.1">
    <property type="nucleotide sequence ID" value="XM_019200360.1"/>
</dbReference>
<dbReference type="PANTHER" id="PTHR22883">
    <property type="entry name" value="ZINC FINGER DHHC DOMAIN CONTAINING PROTEIN"/>
    <property type="match status" value="1"/>
</dbReference>
<dbReference type="GO" id="GO:0016020">
    <property type="term" value="C:membrane"/>
    <property type="evidence" value="ECO:0007669"/>
    <property type="project" value="UniProtKB-SubCell"/>
</dbReference>
<dbReference type="PROSITE" id="PS50216">
    <property type="entry name" value="DHHC"/>
    <property type="match status" value="1"/>
</dbReference>
<evidence type="ECO:0000256" key="5">
    <source>
        <dbReference type="ARBA" id="ARBA00022989"/>
    </source>
</evidence>
<dbReference type="Pfam" id="PF01529">
    <property type="entry name" value="DHHC"/>
    <property type="match status" value="1"/>
</dbReference>
<dbReference type="Proteomes" id="UP000189703">
    <property type="component" value="Unplaced"/>
</dbReference>
<feature type="transmembrane region" description="Helical" evidence="8">
    <location>
        <begin position="134"/>
        <end position="153"/>
    </location>
</feature>
<dbReference type="GO" id="GO:0006612">
    <property type="term" value="P:protein targeting to membrane"/>
    <property type="evidence" value="ECO:0000318"/>
    <property type="project" value="GO_Central"/>
</dbReference>